<dbReference type="InterPro" id="IPR036875">
    <property type="entry name" value="Znf_CCHC_sf"/>
</dbReference>
<dbReference type="GO" id="GO:0015074">
    <property type="term" value="P:DNA integration"/>
    <property type="evidence" value="ECO:0007669"/>
    <property type="project" value="InterPro"/>
</dbReference>
<dbReference type="PANTHER" id="PTHR37984">
    <property type="entry name" value="PROTEIN CBG26694"/>
    <property type="match status" value="1"/>
</dbReference>
<dbReference type="FunFam" id="3.30.420.10:FF:000063">
    <property type="entry name" value="Retrovirus-related Pol polyprotein from transposon 297-like Protein"/>
    <property type="match status" value="1"/>
</dbReference>
<dbReference type="GO" id="GO:0033180">
    <property type="term" value="C:proton-transporting V-type ATPase, V1 domain"/>
    <property type="evidence" value="ECO:0007669"/>
    <property type="project" value="InterPro"/>
</dbReference>
<dbReference type="Gene3D" id="2.40.70.10">
    <property type="entry name" value="Acid Proteases"/>
    <property type="match status" value="1"/>
</dbReference>
<dbReference type="InterPro" id="IPR036132">
    <property type="entry name" value="Vac_ATP_synth_c_sf"/>
</dbReference>
<organism evidence="3 4">
    <name type="scientific">Stylophora pistillata</name>
    <name type="common">Smooth cauliflower coral</name>
    <dbReference type="NCBI Taxonomy" id="50429"/>
    <lineage>
        <taxon>Eukaryota</taxon>
        <taxon>Metazoa</taxon>
        <taxon>Cnidaria</taxon>
        <taxon>Anthozoa</taxon>
        <taxon>Hexacorallia</taxon>
        <taxon>Scleractinia</taxon>
        <taxon>Astrocoeniina</taxon>
        <taxon>Pocilloporidae</taxon>
        <taxon>Stylophora</taxon>
    </lineage>
</organism>
<name>A0A2B4R1V6_STYPI</name>
<feature type="non-terminal residue" evidence="3">
    <location>
        <position position="1"/>
    </location>
</feature>
<dbReference type="SUPFAM" id="SSF57756">
    <property type="entry name" value="Retrovirus zinc finger-like domains"/>
    <property type="match status" value="1"/>
</dbReference>
<dbReference type="Gene3D" id="4.10.60.10">
    <property type="entry name" value="Zinc finger, CCHC-type"/>
    <property type="match status" value="1"/>
</dbReference>
<dbReference type="InterPro" id="IPR001584">
    <property type="entry name" value="Integrase_cat-core"/>
</dbReference>
<evidence type="ECO:0000313" key="4">
    <source>
        <dbReference type="Proteomes" id="UP000225706"/>
    </source>
</evidence>
<dbReference type="PROSITE" id="PS50994">
    <property type="entry name" value="INTEGRASE"/>
    <property type="match status" value="1"/>
</dbReference>
<dbReference type="GO" id="GO:0003676">
    <property type="term" value="F:nucleic acid binding"/>
    <property type="evidence" value="ECO:0007669"/>
    <property type="project" value="InterPro"/>
</dbReference>
<reference evidence="4" key="1">
    <citation type="journal article" date="2017" name="bioRxiv">
        <title>Comparative analysis of the genomes of Stylophora pistillata and Acropora digitifera provides evidence for extensive differences between species of corals.</title>
        <authorList>
            <person name="Voolstra C.R."/>
            <person name="Li Y."/>
            <person name="Liew Y.J."/>
            <person name="Baumgarten S."/>
            <person name="Zoccola D."/>
            <person name="Flot J.-F."/>
            <person name="Tambutte S."/>
            <person name="Allemand D."/>
            <person name="Aranda M."/>
        </authorList>
    </citation>
    <scope>NUCLEOTIDE SEQUENCE [LARGE SCALE GENOMIC DNA]</scope>
</reference>
<dbReference type="Proteomes" id="UP000225706">
    <property type="component" value="Unassembled WGS sequence"/>
</dbReference>
<sequence length="665" mass="74915">PSKKTYKKIKDMLDNCYQHLDNQGFSSSMYDANSLEIPGLSLAHQEYYPYVFYQIKLDLIERTDKSLDNTKHRTQIGSKENPITIDRVGTSSRPPVKRFNCYRCGGTDGHSPSECGALKSTCNNCKKVGHLQRVCRSKPKTAQMKGKKWKGKKPQQMKVRSLSSNKTANWLADSSGEDSEEPVLFMNNVDNSITATINKRKTKMIVDTGCKYDIISSHLRKTQFKNCELNETRKRFTAYGQDEALICKGYFNAVISIGHKAINSKVYVIEGKAESLLGRDSSFKLEILTQVNSVGQTSELDSLLLEYDDVFQGLGKVTNFEHKIAIDPEVKPYTPLQPTPLPRGPWVKGAVDLVGPIDGKSILTFIDYYSSYPEAFILQEVTSREVIKALKDIFARFGFPEEIVSDNGKQFVSAEFEAFLKSCGIKHIRVSPYYARSNGKLERFHRYLKKNFPAAISEGKSWQMELPKILMLYRASPHQISGKSASKLLINRELRTKLPYIEFNSDSALSALDREHRSKCDLYQARLKGYHDSKQHGAPHDFKIGDIVFCANMKPNKLDSTFSPAKHVIIETKAGDTFSLVNVDTGNTSTRNAKFLKHAPSKHISNDIDVDTSVKSKESNDPSAKTITEPSSKVVEQNSQSDQVITTRSGRVVKSTRDCDIFVYY</sequence>
<evidence type="ECO:0000259" key="2">
    <source>
        <dbReference type="PROSITE" id="PS50994"/>
    </source>
</evidence>
<feature type="compositionally biased region" description="Polar residues" evidence="1">
    <location>
        <begin position="621"/>
        <end position="642"/>
    </location>
</feature>
<dbReference type="InterPro" id="IPR012337">
    <property type="entry name" value="RNaseH-like_sf"/>
</dbReference>
<accession>A0A2B4R1V6</accession>
<dbReference type="InterPro" id="IPR036397">
    <property type="entry name" value="RNaseH_sf"/>
</dbReference>
<dbReference type="InterPro" id="IPR021109">
    <property type="entry name" value="Peptidase_aspartic_dom_sf"/>
</dbReference>
<dbReference type="SUPFAM" id="SSF118203">
    <property type="entry name" value="Vacuolar ATP synthase subunit C"/>
    <property type="match status" value="1"/>
</dbReference>
<dbReference type="EMBL" id="LSMT01001425">
    <property type="protein sequence ID" value="PFX12344.1"/>
    <property type="molecule type" value="Genomic_DNA"/>
</dbReference>
<dbReference type="OrthoDB" id="6605928at2759"/>
<gene>
    <name evidence="3" type="primary">K02A2.6</name>
    <name evidence="3" type="ORF">AWC38_SpisGene23718</name>
</gene>
<feature type="region of interest" description="Disordered" evidence="1">
    <location>
        <begin position="607"/>
        <end position="642"/>
    </location>
</feature>
<protein>
    <submittedName>
        <fullName evidence="3">Uncharacterized protein K02A2.6</fullName>
    </submittedName>
</protein>
<keyword evidence="4" id="KW-1185">Reference proteome</keyword>
<dbReference type="Pfam" id="PF00665">
    <property type="entry name" value="rve"/>
    <property type="match status" value="1"/>
</dbReference>
<dbReference type="InterPro" id="IPR050951">
    <property type="entry name" value="Retrovirus_Pol_polyprotein"/>
</dbReference>
<dbReference type="AlphaFoldDB" id="A0A2B4R1V6"/>
<comment type="caution">
    <text evidence="3">The sequence shown here is derived from an EMBL/GenBank/DDBJ whole genome shotgun (WGS) entry which is preliminary data.</text>
</comment>
<dbReference type="STRING" id="50429.A0A2B4R1V6"/>
<dbReference type="SMART" id="SM00343">
    <property type="entry name" value="ZnF_C2HC"/>
    <property type="match status" value="2"/>
</dbReference>
<dbReference type="PANTHER" id="PTHR37984:SF15">
    <property type="entry name" value="INTEGRASE CATALYTIC DOMAIN-CONTAINING PROTEIN"/>
    <property type="match status" value="1"/>
</dbReference>
<dbReference type="GO" id="GO:0015078">
    <property type="term" value="F:proton transmembrane transporter activity"/>
    <property type="evidence" value="ECO:0007669"/>
    <property type="project" value="InterPro"/>
</dbReference>
<evidence type="ECO:0000256" key="1">
    <source>
        <dbReference type="SAM" id="MobiDB-lite"/>
    </source>
</evidence>
<dbReference type="Gene3D" id="3.30.420.10">
    <property type="entry name" value="Ribonuclease H-like superfamily/Ribonuclease H"/>
    <property type="match status" value="1"/>
</dbReference>
<feature type="domain" description="Integrase catalytic" evidence="2">
    <location>
        <begin position="341"/>
        <end position="493"/>
    </location>
</feature>
<evidence type="ECO:0000313" key="3">
    <source>
        <dbReference type="EMBL" id="PFX12344.1"/>
    </source>
</evidence>
<proteinExistence type="predicted"/>
<dbReference type="SUPFAM" id="SSF50630">
    <property type="entry name" value="Acid proteases"/>
    <property type="match status" value="1"/>
</dbReference>
<dbReference type="GO" id="GO:0008270">
    <property type="term" value="F:zinc ion binding"/>
    <property type="evidence" value="ECO:0007669"/>
    <property type="project" value="InterPro"/>
</dbReference>
<dbReference type="InterPro" id="IPR001878">
    <property type="entry name" value="Znf_CCHC"/>
</dbReference>
<dbReference type="SUPFAM" id="SSF53098">
    <property type="entry name" value="Ribonuclease H-like"/>
    <property type="match status" value="1"/>
</dbReference>